<keyword evidence="1" id="KW-0732">Signal</keyword>
<dbReference type="AlphaFoldDB" id="A0A147BFA5"/>
<protein>
    <recommendedName>
        <fullName evidence="3">Secreted protein</fullName>
    </recommendedName>
</protein>
<accession>A0A147BFA5</accession>
<name>A0A147BFA5_IXORI</name>
<feature type="signal peptide" evidence="1">
    <location>
        <begin position="1"/>
        <end position="23"/>
    </location>
</feature>
<proteinExistence type="predicted"/>
<dbReference type="EMBL" id="GEGO01005914">
    <property type="protein sequence ID" value="JAR89490.1"/>
    <property type="molecule type" value="Transcribed_RNA"/>
</dbReference>
<organism evidence="2">
    <name type="scientific">Ixodes ricinus</name>
    <name type="common">Common tick</name>
    <name type="synonym">Acarus ricinus</name>
    <dbReference type="NCBI Taxonomy" id="34613"/>
    <lineage>
        <taxon>Eukaryota</taxon>
        <taxon>Metazoa</taxon>
        <taxon>Ecdysozoa</taxon>
        <taxon>Arthropoda</taxon>
        <taxon>Chelicerata</taxon>
        <taxon>Arachnida</taxon>
        <taxon>Acari</taxon>
        <taxon>Parasitiformes</taxon>
        <taxon>Ixodida</taxon>
        <taxon>Ixodoidea</taxon>
        <taxon>Ixodidae</taxon>
        <taxon>Ixodinae</taxon>
        <taxon>Ixodes</taxon>
    </lineage>
</organism>
<evidence type="ECO:0000256" key="1">
    <source>
        <dbReference type="SAM" id="SignalP"/>
    </source>
</evidence>
<reference evidence="2" key="1">
    <citation type="journal article" date="2018" name="PLoS Negl. Trop. Dis.">
        <title>Sialome diversity of ticks revealed by RNAseq of single tick salivary glands.</title>
        <authorList>
            <person name="Perner J."/>
            <person name="Kropackova S."/>
            <person name="Kopacek P."/>
            <person name="Ribeiro J.M."/>
        </authorList>
    </citation>
    <scope>NUCLEOTIDE SEQUENCE</scope>
    <source>
        <strain evidence="2">Siblings of single egg batch collected in Ceske Budejovice</strain>
        <tissue evidence="2">Salivary glands</tissue>
    </source>
</reference>
<evidence type="ECO:0008006" key="3">
    <source>
        <dbReference type="Google" id="ProtNLM"/>
    </source>
</evidence>
<sequence>MTPSVTCILLLGTALFFLPATRAQCINVTLPYVLGLGDCLGTTLRTCPDTSEGLLPDLLVIVRCVVGILPEVANPASVLFNVVGLLEAVLSRLGISADIAGISSLICRPFGFALLPCNRIQSVKPCVQRPDSDQPSQRVQHWKLSQPDSSVLRKWTHNFGSHLDRIGSSGWMHLGGCSGSDGAWSGAWPGLPSPRHR</sequence>
<evidence type="ECO:0000313" key="2">
    <source>
        <dbReference type="EMBL" id="JAR89490.1"/>
    </source>
</evidence>
<feature type="chain" id="PRO_5007542149" description="Secreted protein" evidence="1">
    <location>
        <begin position="24"/>
        <end position="197"/>
    </location>
</feature>